<evidence type="ECO:0000256" key="7">
    <source>
        <dbReference type="ARBA" id="ARBA00022840"/>
    </source>
</evidence>
<accession>A0ABX7XA24</accession>
<evidence type="ECO:0000256" key="6">
    <source>
        <dbReference type="ARBA" id="ARBA00022801"/>
    </source>
</evidence>
<dbReference type="InterPro" id="IPR021130">
    <property type="entry name" value="PRib-ATP_PPHydrolase-like"/>
</dbReference>
<keyword evidence="7" id="KW-0067">ATP-binding</keyword>
<dbReference type="NCBIfam" id="TIGR03188">
    <property type="entry name" value="histidine_hisI"/>
    <property type="match status" value="1"/>
</dbReference>
<name>A0ABX7XA24_9FLAO</name>
<dbReference type="Pfam" id="PF01503">
    <property type="entry name" value="PRA-PH"/>
    <property type="match status" value="1"/>
</dbReference>
<evidence type="ECO:0000256" key="1">
    <source>
        <dbReference type="ARBA" id="ARBA00001460"/>
    </source>
</evidence>
<dbReference type="RefSeq" id="WP_230475368.1">
    <property type="nucleotide sequence ID" value="NZ_CP072842.1"/>
</dbReference>
<dbReference type="Gene3D" id="1.10.287.1080">
    <property type="entry name" value="MazG-like"/>
    <property type="match status" value="1"/>
</dbReference>
<dbReference type="EC" id="3.6.1.31" evidence="3"/>
<comment type="catalytic activity">
    <reaction evidence="1">
        <text>1-(5-phospho-beta-D-ribosyl)-ATP + H2O = 1-(5-phospho-beta-D-ribosyl)-5'-AMP + diphosphate + H(+)</text>
        <dbReference type="Rhea" id="RHEA:22828"/>
        <dbReference type="ChEBI" id="CHEBI:15377"/>
        <dbReference type="ChEBI" id="CHEBI:15378"/>
        <dbReference type="ChEBI" id="CHEBI:33019"/>
        <dbReference type="ChEBI" id="CHEBI:59457"/>
        <dbReference type="ChEBI" id="CHEBI:73183"/>
        <dbReference type="EC" id="3.6.1.31"/>
    </reaction>
</comment>
<organism evidence="9 10">
    <name type="scientific">Faecalibacter bovis</name>
    <dbReference type="NCBI Taxonomy" id="2898187"/>
    <lineage>
        <taxon>Bacteria</taxon>
        <taxon>Pseudomonadati</taxon>
        <taxon>Bacteroidota</taxon>
        <taxon>Flavobacteriia</taxon>
        <taxon>Flavobacteriales</taxon>
        <taxon>Weeksellaceae</taxon>
        <taxon>Faecalibacter</taxon>
    </lineage>
</organism>
<reference evidence="9 10" key="1">
    <citation type="journal article" date="2021" name="Int. J. Syst. Evol. Microbiol.">
        <title>Faecalibacter bovis sp. nov., isolated from cow faeces.</title>
        <authorList>
            <person name="Li F."/>
            <person name="Zhao W."/>
            <person name="Hong Q."/>
            <person name="Shao Q."/>
            <person name="Song J."/>
            <person name="Yang S."/>
        </authorList>
    </citation>
    <scope>NUCLEOTIDE SEQUENCE [LARGE SCALE GENOMIC DNA]</scope>
    <source>
        <strain evidence="9 10">ZY171143</strain>
    </source>
</reference>
<reference evidence="10" key="2">
    <citation type="submission" date="2021-04" db="EMBL/GenBank/DDBJ databases">
        <title>Taxonomy of Flavobacteriaceae bacterium ZY171143.</title>
        <authorList>
            <person name="Li F."/>
        </authorList>
    </citation>
    <scope>NUCLEOTIDE SEQUENCE [LARGE SCALE GENOMIC DNA]</scope>
    <source>
        <strain evidence="10">ZY171143</strain>
    </source>
</reference>
<protein>
    <recommendedName>
        <fullName evidence="3">phosphoribosyl-ATP diphosphatase</fullName>
        <ecNumber evidence="3">3.6.1.31</ecNumber>
    </recommendedName>
</protein>
<evidence type="ECO:0000256" key="5">
    <source>
        <dbReference type="ARBA" id="ARBA00022741"/>
    </source>
</evidence>
<dbReference type="CDD" id="cd11534">
    <property type="entry name" value="NTP-PPase_HisIE_like"/>
    <property type="match status" value="1"/>
</dbReference>
<dbReference type="PANTHER" id="PTHR42945:SF1">
    <property type="entry name" value="HISTIDINE BIOSYNTHESIS BIFUNCTIONAL PROTEIN HIS7"/>
    <property type="match status" value="1"/>
</dbReference>
<keyword evidence="4" id="KW-0028">Amino-acid biosynthesis</keyword>
<evidence type="ECO:0000256" key="4">
    <source>
        <dbReference type="ARBA" id="ARBA00022605"/>
    </source>
</evidence>
<gene>
    <name evidence="9" type="primary">hisE</name>
    <name evidence="9" type="ORF">J9309_07990</name>
</gene>
<dbReference type="SUPFAM" id="SSF101386">
    <property type="entry name" value="all-alpha NTP pyrophosphatases"/>
    <property type="match status" value="1"/>
</dbReference>
<dbReference type="Proteomes" id="UP000672011">
    <property type="component" value="Chromosome"/>
</dbReference>
<evidence type="ECO:0000256" key="3">
    <source>
        <dbReference type="ARBA" id="ARBA00012414"/>
    </source>
</evidence>
<keyword evidence="8" id="KW-0368">Histidine biosynthesis</keyword>
<evidence type="ECO:0000256" key="2">
    <source>
        <dbReference type="ARBA" id="ARBA00005204"/>
    </source>
</evidence>
<keyword evidence="10" id="KW-1185">Reference proteome</keyword>
<dbReference type="InterPro" id="IPR008179">
    <property type="entry name" value="HisE"/>
</dbReference>
<evidence type="ECO:0000256" key="8">
    <source>
        <dbReference type="ARBA" id="ARBA00023102"/>
    </source>
</evidence>
<evidence type="ECO:0000313" key="9">
    <source>
        <dbReference type="EMBL" id="QTV04746.1"/>
    </source>
</evidence>
<dbReference type="GO" id="GO:0004636">
    <property type="term" value="F:phosphoribosyl-ATP diphosphatase activity"/>
    <property type="evidence" value="ECO:0007669"/>
    <property type="project" value="UniProtKB-EC"/>
</dbReference>
<proteinExistence type="predicted"/>
<keyword evidence="6 9" id="KW-0378">Hydrolase</keyword>
<sequence length="112" mass="13197">MDLNNLNNVKTTEVEKEKKYPFLKRLELMMEEAKLQDAKKSKMKRVHQKGTSQIAKKMGEEAVEMVIASSQQDDQAFLEESADVFFYYLMSLHDRGFELKDVLEILKKRHKK</sequence>
<dbReference type="PANTHER" id="PTHR42945">
    <property type="entry name" value="HISTIDINE BIOSYNTHESIS BIFUNCTIONAL PROTEIN"/>
    <property type="match status" value="1"/>
</dbReference>
<dbReference type="EMBL" id="CP072842">
    <property type="protein sequence ID" value="QTV04746.1"/>
    <property type="molecule type" value="Genomic_DNA"/>
</dbReference>
<keyword evidence="5" id="KW-0547">Nucleotide-binding</keyword>
<comment type="pathway">
    <text evidence="2">Amino-acid biosynthesis; L-histidine biosynthesis; L-histidine from 5-phospho-alpha-D-ribose 1-diphosphate: step 2/9.</text>
</comment>
<evidence type="ECO:0000313" key="10">
    <source>
        <dbReference type="Proteomes" id="UP000672011"/>
    </source>
</evidence>